<protein>
    <submittedName>
        <fullName evidence="1">Uncharacterized protein</fullName>
    </submittedName>
</protein>
<proteinExistence type="predicted"/>
<name>A0A1L7RMT0_9ACTO</name>
<accession>A0A1L7RMT0</accession>
<sequence length="161" mass="17663">MEHPLDRVLAALPLEPLSVRLPLNLVELTQKVGALAWASLGRPDVSFPQPSDSWGRALMCNRLLNITRYCCAWAGVADPVEAMREEYDRACVLHPGMTLDSPEPTDAQRFAAVVEELGEVARATTYDAQTDRGHAGDRDTELIQLGALAAAWATRYTTEES</sequence>
<dbReference type="EMBL" id="LK995479">
    <property type="protein sequence ID" value="CED90604.1"/>
    <property type="molecule type" value="Genomic_DNA"/>
</dbReference>
<reference evidence="1" key="1">
    <citation type="submission" date="2014-07" db="EMBL/GenBank/DDBJ databases">
        <authorList>
            <person name="Zhang J.E."/>
            <person name="Yang H."/>
            <person name="Guo J."/>
            <person name="Deng Z."/>
            <person name="Luo H."/>
            <person name="Luo M."/>
            <person name="Zhao B."/>
        </authorList>
    </citation>
    <scope>NUCLEOTIDE SEQUENCE</scope>
    <source>
        <strain evidence="1">AM4</strain>
    </source>
</reference>
<dbReference type="AlphaFoldDB" id="A0A1L7RMT0"/>
<evidence type="ECO:0000313" key="1">
    <source>
        <dbReference type="EMBL" id="CED90604.1"/>
    </source>
</evidence>
<organism evidence="1">
    <name type="scientific">Actinomyces succiniciruminis</name>
    <dbReference type="NCBI Taxonomy" id="1522002"/>
    <lineage>
        <taxon>Bacteria</taxon>
        <taxon>Bacillati</taxon>
        <taxon>Actinomycetota</taxon>
        <taxon>Actinomycetes</taxon>
        <taxon>Actinomycetales</taxon>
        <taxon>Actinomycetaceae</taxon>
        <taxon>Actinomyces</taxon>
    </lineage>
</organism>
<gene>
    <name evidence="1" type="ORF">AAM4_0772</name>
</gene>
<dbReference type="RefSeq" id="WP_210579243.1">
    <property type="nucleotide sequence ID" value="NZ_LK995479.1"/>
</dbReference>